<feature type="binding site" evidence="5">
    <location>
        <position position="649"/>
    </location>
    <ligand>
        <name>S-adenosyl-L-methionine</name>
        <dbReference type="ChEBI" id="CHEBI:59789"/>
    </ligand>
</feature>
<dbReference type="PROSITE" id="PS51686">
    <property type="entry name" value="SAM_MT_RSMB_NOP"/>
    <property type="match status" value="1"/>
</dbReference>
<comment type="caution">
    <text evidence="5">Lacks conserved residue(s) required for the propagation of feature annotation.</text>
</comment>
<dbReference type="InterPro" id="IPR001678">
    <property type="entry name" value="MeTrfase_RsmB-F_NOP2_dom"/>
</dbReference>
<dbReference type="AlphaFoldDB" id="A0A518GMM8"/>
<proteinExistence type="inferred from homology"/>
<dbReference type="GO" id="GO:0001510">
    <property type="term" value="P:RNA methylation"/>
    <property type="evidence" value="ECO:0007669"/>
    <property type="project" value="InterPro"/>
</dbReference>
<dbReference type="GO" id="GO:0008173">
    <property type="term" value="F:RNA methyltransferase activity"/>
    <property type="evidence" value="ECO:0007669"/>
    <property type="project" value="InterPro"/>
</dbReference>
<keyword evidence="3 5" id="KW-0949">S-adenosyl-L-methionine</keyword>
<feature type="compositionally biased region" description="Low complexity" evidence="6">
    <location>
        <begin position="107"/>
        <end position="117"/>
    </location>
</feature>
<dbReference type="InterPro" id="IPR029063">
    <property type="entry name" value="SAM-dependent_MTases_sf"/>
</dbReference>
<dbReference type="Pfam" id="PF01029">
    <property type="entry name" value="NusB"/>
    <property type="match status" value="1"/>
</dbReference>
<dbReference type="InterPro" id="IPR035926">
    <property type="entry name" value="NusB-like_sf"/>
</dbReference>
<accession>A0A518GMM8</accession>
<dbReference type="InterPro" id="IPR049560">
    <property type="entry name" value="MeTrfase_RsmB-F_NOP2_cat"/>
</dbReference>
<gene>
    <name evidence="8" type="primary">rsmB</name>
    <name evidence="8" type="ORF">Spb1_17330</name>
</gene>
<keyword evidence="2 5" id="KW-0808">Transferase</keyword>
<dbReference type="Proteomes" id="UP000315349">
    <property type="component" value="Chromosome"/>
</dbReference>
<dbReference type="PRINTS" id="PR02008">
    <property type="entry name" value="RCMTFAMILY"/>
</dbReference>
<dbReference type="InterPro" id="IPR006027">
    <property type="entry name" value="NusB_RsmB_TIM44"/>
</dbReference>
<feature type="binding site" evidence="5">
    <location>
        <begin position="581"/>
        <end position="587"/>
    </location>
    <ligand>
        <name>S-adenosyl-L-methionine</name>
        <dbReference type="ChEBI" id="CHEBI:59789"/>
    </ligand>
</feature>
<dbReference type="InterPro" id="IPR054728">
    <property type="entry name" value="RsmB-like_ferredoxin"/>
</dbReference>
<dbReference type="Pfam" id="PF01189">
    <property type="entry name" value="Methyltr_RsmB-F"/>
    <property type="match status" value="1"/>
</dbReference>
<evidence type="ECO:0000259" key="7">
    <source>
        <dbReference type="PROSITE" id="PS51686"/>
    </source>
</evidence>
<feature type="compositionally biased region" description="Polar residues" evidence="6">
    <location>
        <begin position="16"/>
        <end position="33"/>
    </location>
</feature>
<evidence type="ECO:0000256" key="5">
    <source>
        <dbReference type="PROSITE-ProRule" id="PRU01023"/>
    </source>
</evidence>
<dbReference type="Pfam" id="PF22458">
    <property type="entry name" value="RsmF-B_ferredox"/>
    <property type="match status" value="1"/>
</dbReference>
<dbReference type="EMBL" id="CP036299">
    <property type="protein sequence ID" value="QDV29816.1"/>
    <property type="molecule type" value="Genomic_DNA"/>
</dbReference>
<feature type="binding site" evidence="5">
    <location>
        <position position="605"/>
    </location>
    <ligand>
        <name>S-adenosyl-L-methionine</name>
        <dbReference type="ChEBI" id="CHEBI:59789"/>
    </ligand>
</feature>
<dbReference type="PANTHER" id="PTHR22807">
    <property type="entry name" value="NOP2 YEAST -RELATED NOL1/NOP2/FMU SUN DOMAIN-CONTAINING"/>
    <property type="match status" value="1"/>
</dbReference>
<keyword evidence="1 5" id="KW-0489">Methyltransferase</keyword>
<comment type="similarity">
    <text evidence="5">Belongs to the class I-like SAM-binding methyltransferase superfamily. RsmB/NOP family.</text>
</comment>
<dbReference type="GO" id="GO:0006355">
    <property type="term" value="P:regulation of DNA-templated transcription"/>
    <property type="evidence" value="ECO:0007669"/>
    <property type="project" value="InterPro"/>
</dbReference>
<evidence type="ECO:0000256" key="4">
    <source>
        <dbReference type="ARBA" id="ARBA00022884"/>
    </source>
</evidence>
<keyword evidence="9" id="KW-1185">Reference proteome</keyword>
<feature type="region of interest" description="Disordered" evidence="6">
    <location>
        <begin position="1"/>
        <end position="281"/>
    </location>
</feature>
<dbReference type="PANTHER" id="PTHR22807:SF61">
    <property type="entry name" value="NOL1_NOP2_SUN FAMILY PROTEIN _ ANTITERMINATION NUSB DOMAIN-CONTAINING PROTEIN"/>
    <property type="match status" value="1"/>
</dbReference>
<dbReference type="Gene3D" id="1.10.940.10">
    <property type="entry name" value="NusB-like"/>
    <property type="match status" value="1"/>
</dbReference>
<feature type="compositionally biased region" description="Basic and acidic residues" evidence="6">
    <location>
        <begin position="118"/>
        <end position="134"/>
    </location>
</feature>
<name>A0A518GMM8_9PLAN</name>
<feature type="active site" description="Nucleophile" evidence="5">
    <location>
        <position position="702"/>
    </location>
</feature>
<dbReference type="GO" id="GO:0003723">
    <property type="term" value="F:RNA binding"/>
    <property type="evidence" value="ECO:0007669"/>
    <property type="project" value="UniProtKB-UniRule"/>
</dbReference>
<keyword evidence="4 5" id="KW-0694">RNA-binding</keyword>
<evidence type="ECO:0000256" key="6">
    <source>
        <dbReference type="SAM" id="MobiDB-lite"/>
    </source>
</evidence>
<evidence type="ECO:0000313" key="9">
    <source>
        <dbReference type="Proteomes" id="UP000315349"/>
    </source>
</evidence>
<dbReference type="InterPro" id="IPR023267">
    <property type="entry name" value="RCMT"/>
</dbReference>
<protein>
    <submittedName>
        <fullName evidence="8">Ribosomal RNA small subunit methyltransferase B</fullName>
        <ecNumber evidence="8">2.1.1.176</ecNumber>
    </submittedName>
</protein>
<dbReference type="EC" id="2.1.1.176" evidence="8"/>
<dbReference type="Gene3D" id="3.30.70.1170">
    <property type="entry name" value="Sun protein, domain 3"/>
    <property type="match status" value="1"/>
</dbReference>
<feature type="domain" description="SAM-dependent MTase RsmB/NOP-type" evidence="7">
    <location>
        <begin position="492"/>
        <end position="753"/>
    </location>
</feature>
<evidence type="ECO:0000256" key="1">
    <source>
        <dbReference type="ARBA" id="ARBA00022603"/>
    </source>
</evidence>
<reference evidence="8 9" key="1">
    <citation type="submission" date="2019-02" db="EMBL/GenBank/DDBJ databases">
        <title>Deep-cultivation of Planctomycetes and their phenomic and genomic characterization uncovers novel biology.</title>
        <authorList>
            <person name="Wiegand S."/>
            <person name="Jogler M."/>
            <person name="Boedeker C."/>
            <person name="Pinto D."/>
            <person name="Vollmers J."/>
            <person name="Rivas-Marin E."/>
            <person name="Kohn T."/>
            <person name="Peeters S.H."/>
            <person name="Heuer A."/>
            <person name="Rast P."/>
            <person name="Oberbeckmann S."/>
            <person name="Bunk B."/>
            <person name="Jeske O."/>
            <person name="Meyerdierks A."/>
            <person name="Storesund J.E."/>
            <person name="Kallscheuer N."/>
            <person name="Luecker S."/>
            <person name="Lage O.M."/>
            <person name="Pohl T."/>
            <person name="Merkel B.J."/>
            <person name="Hornburger P."/>
            <person name="Mueller R.-W."/>
            <person name="Bruemmer F."/>
            <person name="Labrenz M."/>
            <person name="Spormann A.M."/>
            <person name="Op den Camp H."/>
            <person name="Overmann J."/>
            <person name="Amann R."/>
            <person name="Jetten M.S.M."/>
            <person name="Mascher T."/>
            <person name="Medema M.H."/>
            <person name="Devos D.P."/>
            <person name="Kaster A.-K."/>
            <person name="Ovreas L."/>
            <person name="Rohde M."/>
            <person name="Galperin M.Y."/>
            <person name="Jogler C."/>
        </authorList>
    </citation>
    <scope>NUCLEOTIDE SEQUENCE [LARGE SCALE GENOMIC DNA]</scope>
    <source>
        <strain evidence="8 9">Spb1</strain>
    </source>
</reference>
<dbReference type="Gene3D" id="3.40.50.150">
    <property type="entry name" value="Vaccinia Virus protein VP39"/>
    <property type="match status" value="1"/>
</dbReference>
<dbReference type="OrthoDB" id="9810297at2"/>
<evidence type="ECO:0000256" key="2">
    <source>
        <dbReference type="ARBA" id="ARBA00022679"/>
    </source>
</evidence>
<dbReference type="RefSeq" id="WP_145298223.1">
    <property type="nucleotide sequence ID" value="NZ_CP036299.1"/>
</dbReference>
<evidence type="ECO:0000313" key="8">
    <source>
        <dbReference type="EMBL" id="QDV29816.1"/>
    </source>
</evidence>
<dbReference type="SUPFAM" id="SSF48013">
    <property type="entry name" value="NusB-like"/>
    <property type="match status" value="1"/>
</dbReference>
<feature type="compositionally biased region" description="Low complexity" evidence="6">
    <location>
        <begin position="195"/>
        <end position="205"/>
    </location>
</feature>
<evidence type="ECO:0000256" key="3">
    <source>
        <dbReference type="ARBA" id="ARBA00022691"/>
    </source>
</evidence>
<dbReference type="SUPFAM" id="SSF53335">
    <property type="entry name" value="S-adenosyl-L-methionine-dependent methyltransferases"/>
    <property type="match status" value="1"/>
</dbReference>
<organism evidence="8 9">
    <name type="scientific">Planctopirus ephydatiae</name>
    <dbReference type="NCBI Taxonomy" id="2528019"/>
    <lineage>
        <taxon>Bacteria</taxon>
        <taxon>Pseudomonadati</taxon>
        <taxon>Planctomycetota</taxon>
        <taxon>Planctomycetia</taxon>
        <taxon>Planctomycetales</taxon>
        <taxon>Planctomycetaceae</taxon>
        <taxon>Planctopirus</taxon>
    </lineage>
</organism>
<dbReference type="KEGG" id="peh:Spb1_17330"/>
<sequence length="754" mass="82510">MNAENSPELPPRAEGSSPQPENSGTPETPVNTFRQRRGEIRRPGRKKSISRQKSSPNPPRPVDPAGAGGAGQAPGSNQPYSESETRSFPPGRSGPPTQGGDGRPRFSRPGFSRPGFSRQEENRSGNRQERRPYASDRSQQPPAGPRIGRVGPNPFLWVAPGTEGSAPKTDVSASAGANPSETTRPPREERPRFQRPPNQNSQPRTFPNAGAGAGAGAGETRTPRGVTSWSEARPAGSKPPRRPAAPNGEQPTRYHAGTAPRRERPAPAGRSPQSQHAPDAGRRLHAPDISVLPPMQLLAPRTARELAFNVLEAHHAGNKHIGEVFDQAVDRTTLSPSDRRLAYELICGIVRRQSTLQALLMSLVHRQMETLERPLQTIIKIGLYQIFLCQGIPQHAAVHETVELAKRANMRWGGFVNGVLRSAIQLMTENIRTEPSSRALPIGHHQYRELTTDLFPSPTLTPGSYIAAAFSFPHDLVERWVGQYGVEVTIRMAFWFNQVTETALRVNLLKTDRETFRQKLFAADFVAEAGDLPETIRLLSTVRISTLPGFSEGEFSVQDLSAQHAARRLNPQPGEVVLDLCAAPGSKTCHMAELMQNQGEIIAADTHGGRIRQVYENAERLGLSIIRTITIGPRGENLPSMEFDKVLADVPCSNTGVLGKRPEARWKYSPAHLDELREMQATILRTAAGKVRIGGRILYSTCSIEPLENEEIVQQFLAATSEAGGPQFRLVEEQKFMPGSPADGAYQALIERVS</sequence>